<dbReference type="Pfam" id="PF18798">
    <property type="entry name" value="LPD3"/>
    <property type="match status" value="1"/>
</dbReference>
<evidence type="ECO:0000259" key="1">
    <source>
        <dbReference type="Pfam" id="PF18798"/>
    </source>
</evidence>
<feature type="domain" description="Large polyvalent protein-associated" evidence="1">
    <location>
        <begin position="314"/>
        <end position="411"/>
    </location>
</feature>
<proteinExistence type="predicted"/>
<evidence type="ECO:0000313" key="6">
    <source>
        <dbReference type="Proteomes" id="UP000461276"/>
    </source>
</evidence>
<organism evidence="4 6">
    <name type="scientific">Parabacteroides distasonis</name>
    <dbReference type="NCBI Taxonomy" id="823"/>
    <lineage>
        <taxon>Bacteria</taxon>
        <taxon>Pseudomonadati</taxon>
        <taxon>Bacteroidota</taxon>
        <taxon>Bacteroidia</taxon>
        <taxon>Bacteroidales</taxon>
        <taxon>Tannerellaceae</taxon>
        <taxon>Parabacteroides</taxon>
    </lineage>
</organism>
<dbReference type="InterPro" id="IPR040824">
    <property type="entry name" value="LPD3"/>
</dbReference>
<reference evidence="2 5" key="1">
    <citation type="submission" date="2015-09" db="EMBL/GenBank/DDBJ databases">
        <authorList>
            <consortium name="Pathogen Informatics"/>
        </authorList>
    </citation>
    <scope>NUCLEOTIDE SEQUENCE [LARGE SCALE GENOMIC DNA]</scope>
    <source>
        <strain evidence="2 5">2789STDY5608822</strain>
    </source>
</reference>
<comment type="caution">
    <text evidence="4">The sequence shown here is derived from an EMBL/GenBank/DDBJ whole genome shotgun (WGS) entry which is preliminary data.</text>
</comment>
<dbReference type="EMBL" id="CYYK01000002">
    <property type="protein sequence ID" value="CUN56786.1"/>
    <property type="molecule type" value="Genomic_DNA"/>
</dbReference>
<evidence type="ECO:0000313" key="5">
    <source>
        <dbReference type="Proteomes" id="UP000095455"/>
    </source>
</evidence>
<dbReference type="EMBL" id="WKMY01000001">
    <property type="protein sequence ID" value="MRY91698.1"/>
    <property type="molecule type" value="Genomic_DNA"/>
</dbReference>
<dbReference type="EMBL" id="JAQMPJ010000003">
    <property type="protein sequence ID" value="MDB9004507.1"/>
    <property type="molecule type" value="Genomic_DNA"/>
</dbReference>
<dbReference type="Proteomes" id="UP001210126">
    <property type="component" value="Unassembled WGS sequence"/>
</dbReference>
<name>A0A173Y0K5_PARDI</name>
<evidence type="ECO:0000313" key="4">
    <source>
        <dbReference type="EMBL" id="MRY91698.1"/>
    </source>
</evidence>
<dbReference type="AlphaFoldDB" id="A0A173Y0K5"/>
<evidence type="ECO:0000313" key="3">
    <source>
        <dbReference type="EMBL" id="MDB9004507.1"/>
    </source>
</evidence>
<accession>A0A173Y0K5</accession>
<reference evidence="4 6" key="2">
    <citation type="journal article" date="2019" name="Nat. Med.">
        <title>A library of human gut bacterial isolates paired with longitudinal multiomics data enables mechanistic microbiome research.</title>
        <authorList>
            <person name="Poyet M."/>
            <person name="Groussin M."/>
            <person name="Gibbons S.M."/>
            <person name="Avila-Pacheco J."/>
            <person name="Jiang X."/>
            <person name="Kearney S.M."/>
            <person name="Perrotta A.R."/>
            <person name="Berdy B."/>
            <person name="Zhao S."/>
            <person name="Lieberman T.D."/>
            <person name="Swanson P.K."/>
            <person name="Smith M."/>
            <person name="Roesemann S."/>
            <person name="Alexander J.E."/>
            <person name="Rich S.A."/>
            <person name="Livny J."/>
            <person name="Vlamakis H."/>
            <person name="Clish C."/>
            <person name="Bullock K."/>
            <person name="Deik A."/>
            <person name="Scott J."/>
            <person name="Pierce K.A."/>
            <person name="Xavier R.J."/>
            <person name="Alm E.J."/>
        </authorList>
    </citation>
    <scope>NUCLEOTIDE SEQUENCE [LARGE SCALE GENOMIC DNA]</scope>
    <source>
        <strain evidence="4 6">BIOML-A9</strain>
    </source>
</reference>
<evidence type="ECO:0000313" key="2">
    <source>
        <dbReference type="EMBL" id="CUN56786.1"/>
    </source>
</evidence>
<dbReference type="RefSeq" id="WP_057316572.1">
    <property type="nucleotide sequence ID" value="NZ_CAXTLT010000004.1"/>
</dbReference>
<sequence length="434" mass="49790">MKELSFHERQFLQCLFRQQGSIKYSFDEFVRRVGPLLAKWSDHGGDRVWIGNATIEKQIERLLDDLHTQLVSNISNTVTDVWNLGNRKADELVTGYIKDMAISSTLKDKMFSRSADALNTLLKRKDEFGKTISSRVWDITDGAMDNLEYYLSSGLSSGRPAALISQDIRQLLNEPNRRFRRVRDANGKLVPSQPMKDYHPGQGIYRSSYKNALRLAATKTNEAFRTADYERWQNMDFVIGIEVERSPTNHGPCPVCDAKAGQYPKDFKFTGWHPFCICISTPIMMDHEEFAEWLLGDGKPKDSINVASDKVRFKEIKEKASLLKQTVIRNKDFRKDIQITGRGIKEWLNQPHKYYEKKNEMLLDIASVIKDAEYIGCGNDKHGYNAIVHLFETKVENEKSWILVKEQADGSTSLYSISDSINILRLLEKKKGDS</sequence>
<gene>
    <name evidence="2" type="ORF">ERS852380_00602</name>
    <name evidence="4" type="ORF">GKD67_00255</name>
    <name evidence="3" type="ORF">PN599_05790</name>
</gene>
<dbReference type="Proteomes" id="UP000461276">
    <property type="component" value="Unassembled WGS sequence"/>
</dbReference>
<reference evidence="3" key="3">
    <citation type="submission" date="2023-01" db="EMBL/GenBank/DDBJ databases">
        <title>Human gut microbiome strain richness.</title>
        <authorList>
            <person name="Chen-Liaw A."/>
        </authorList>
    </citation>
    <scope>NUCLEOTIDE SEQUENCE</scope>
    <source>
        <strain evidence="3">RTP21484st1_E5_RTP21484_190118</strain>
    </source>
</reference>
<protein>
    <recommendedName>
        <fullName evidence="1">Large polyvalent protein-associated domain-containing protein</fullName>
    </recommendedName>
</protein>
<dbReference type="Proteomes" id="UP000095455">
    <property type="component" value="Unassembled WGS sequence"/>
</dbReference>